<dbReference type="Proteomes" id="UP001165960">
    <property type="component" value="Unassembled WGS sequence"/>
</dbReference>
<protein>
    <submittedName>
        <fullName evidence="1">Uncharacterized protein</fullName>
    </submittedName>
</protein>
<keyword evidence="2" id="KW-1185">Reference proteome</keyword>
<dbReference type="EMBL" id="QTSX02002918">
    <property type="protein sequence ID" value="KAJ9073284.1"/>
    <property type="molecule type" value="Genomic_DNA"/>
</dbReference>
<gene>
    <name evidence="1" type="ORF">DSO57_1018166</name>
</gene>
<comment type="caution">
    <text evidence="1">The sequence shown here is derived from an EMBL/GenBank/DDBJ whole genome shotgun (WGS) entry which is preliminary data.</text>
</comment>
<evidence type="ECO:0000313" key="2">
    <source>
        <dbReference type="Proteomes" id="UP001165960"/>
    </source>
</evidence>
<proteinExistence type="predicted"/>
<name>A0ACC2TF23_9FUNG</name>
<accession>A0ACC2TF23</accession>
<organism evidence="1 2">
    <name type="scientific">Entomophthora muscae</name>
    <dbReference type="NCBI Taxonomy" id="34485"/>
    <lineage>
        <taxon>Eukaryota</taxon>
        <taxon>Fungi</taxon>
        <taxon>Fungi incertae sedis</taxon>
        <taxon>Zoopagomycota</taxon>
        <taxon>Entomophthoromycotina</taxon>
        <taxon>Entomophthoromycetes</taxon>
        <taxon>Entomophthorales</taxon>
        <taxon>Entomophthoraceae</taxon>
        <taxon>Entomophthora</taxon>
    </lineage>
</organism>
<sequence>MIAKGGAASAATAAPAYTGDVPDNWEDHLNTCCIAGQDGSGNPWRGDSAITQIGAAEARLGPGEELDNPDWLDKVSDREFDALHHNLSPKERNEVLSC</sequence>
<reference evidence="1" key="1">
    <citation type="submission" date="2022-04" db="EMBL/GenBank/DDBJ databases">
        <title>Genome of the entomopathogenic fungus Entomophthora muscae.</title>
        <authorList>
            <person name="Elya C."/>
            <person name="Lovett B.R."/>
            <person name="Lee E."/>
            <person name="Macias A.M."/>
            <person name="Hajek A.E."/>
            <person name="De Bivort B.L."/>
            <person name="Kasson M.T."/>
            <person name="De Fine Licht H.H."/>
            <person name="Stajich J.E."/>
        </authorList>
    </citation>
    <scope>NUCLEOTIDE SEQUENCE</scope>
    <source>
        <strain evidence="1">Berkeley</strain>
    </source>
</reference>
<evidence type="ECO:0000313" key="1">
    <source>
        <dbReference type="EMBL" id="KAJ9073284.1"/>
    </source>
</evidence>